<feature type="compositionally biased region" description="Low complexity" evidence="1">
    <location>
        <begin position="335"/>
        <end position="345"/>
    </location>
</feature>
<proteinExistence type="predicted"/>
<organism evidence="2 3">
    <name type="scientific">Drosophila arizonae</name>
    <name type="common">Fruit fly</name>
    <dbReference type="NCBI Taxonomy" id="7263"/>
    <lineage>
        <taxon>Eukaryota</taxon>
        <taxon>Metazoa</taxon>
        <taxon>Ecdysozoa</taxon>
        <taxon>Arthropoda</taxon>
        <taxon>Hexapoda</taxon>
        <taxon>Insecta</taxon>
        <taxon>Pterygota</taxon>
        <taxon>Neoptera</taxon>
        <taxon>Endopterygota</taxon>
        <taxon>Diptera</taxon>
        <taxon>Brachycera</taxon>
        <taxon>Muscomorpha</taxon>
        <taxon>Ephydroidea</taxon>
        <taxon>Drosophilidae</taxon>
        <taxon>Drosophila</taxon>
    </lineage>
</organism>
<feature type="compositionally biased region" description="Pro residues" evidence="1">
    <location>
        <begin position="434"/>
        <end position="450"/>
    </location>
</feature>
<dbReference type="Proteomes" id="UP000694904">
    <property type="component" value="Chromosome 4"/>
</dbReference>
<dbReference type="InterPro" id="IPR006627">
    <property type="entry name" value="TDU_repeat"/>
</dbReference>
<dbReference type="SMART" id="SM00711">
    <property type="entry name" value="TDU"/>
    <property type="match status" value="2"/>
</dbReference>
<accession>A0ABM1P6G8</accession>
<dbReference type="PANTHER" id="PTHR17604:SF7">
    <property type="entry name" value="TONDU-DOMAIN-CONTAINING GROWTH INHIBITOR, ISOFORM A"/>
    <property type="match status" value="1"/>
</dbReference>
<name>A0ABM1P6G8_DROAR</name>
<gene>
    <name evidence="3" type="primary">LOC108613689</name>
</gene>
<dbReference type="InterPro" id="IPR028184">
    <property type="entry name" value="VGLL4"/>
</dbReference>
<dbReference type="PANTHER" id="PTHR17604">
    <property type="entry name" value="TRANSCRIPTION COFACTOR VESTIGIAL-LIKE PROTEIN 4"/>
    <property type="match status" value="1"/>
</dbReference>
<evidence type="ECO:0000256" key="1">
    <source>
        <dbReference type="SAM" id="MobiDB-lite"/>
    </source>
</evidence>
<evidence type="ECO:0000313" key="2">
    <source>
        <dbReference type="Proteomes" id="UP000694904"/>
    </source>
</evidence>
<feature type="region of interest" description="Disordered" evidence="1">
    <location>
        <begin position="335"/>
        <end position="369"/>
    </location>
</feature>
<keyword evidence="2" id="KW-1185">Reference proteome</keyword>
<reference evidence="2" key="1">
    <citation type="journal article" date="1997" name="Nucleic Acids Res.">
        <title>tRNAscan-SE: a program for improved detection of transfer RNA genes in genomic sequence.</title>
        <authorList>
            <person name="Lowe T.M."/>
            <person name="Eddy S.R."/>
        </authorList>
    </citation>
    <scope>NUCLEOTIDE SEQUENCE [LARGE SCALE GENOMIC DNA]</scope>
</reference>
<feature type="compositionally biased region" description="Pro residues" evidence="1">
    <location>
        <begin position="346"/>
        <end position="356"/>
    </location>
</feature>
<reference evidence="3" key="3">
    <citation type="submission" date="2025-08" db="UniProtKB">
        <authorList>
            <consortium name="RefSeq"/>
        </authorList>
    </citation>
    <scope>IDENTIFICATION</scope>
    <source>
        <tissue evidence="3">Whole organism</tissue>
    </source>
</reference>
<feature type="compositionally biased region" description="Low complexity" evidence="1">
    <location>
        <begin position="357"/>
        <end position="369"/>
    </location>
</feature>
<protein>
    <submittedName>
        <fullName evidence="3">Pollen-specific leucine-rich repeat extensin-like protein 1 isoform X1</fullName>
    </submittedName>
</protein>
<feature type="compositionally biased region" description="Basic residues" evidence="1">
    <location>
        <begin position="291"/>
        <end position="303"/>
    </location>
</feature>
<dbReference type="RefSeq" id="XP_017862804.1">
    <property type="nucleotide sequence ID" value="XM_018007315.1"/>
</dbReference>
<feature type="region of interest" description="Disordered" evidence="1">
    <location>
        <begin position="422"/>
        <end position="467"/>
    </location>
</feature>
<sequence>MDYLCIWNAFEQNSLFINHIKEIGRLAAAAAVSQQPSIGGASVSASATSASTSEASSTASSPTAVSKESTAAATNSAFSSTQHFPASPHVAALAAAQQQLQQRIAAAAYKQGQAELPAPSPMFINQQQMPGAAHQQQPGTGVGLQQLQQNNSNMANSLLWQPWRDLQQAAAMHHQLYKQQQQQQQLFKETRLTSKELPTNKWRRERRQRAAAAEYQVHDSNSEREREREREPDMDSPIDMTVTSNTVKHQRASPPPPYREPLAGGANSHCYVASRPSVITQAPPKRELPKHAHQSQHHHHHSHSSHEHDHRSTESDPICDIDEHFRRSLGPGYAALLKSPASSSPTPSPQPQPQPQPLSQQQPQQAQALTQLQSAAGNGTPMQQISPQAYRQQPTAITYENQSQLPLPLPLSRLGLPIVHSPTLQPAPISPQHELPPPQKEPLSLSPPPARSASALSCSPPPLAGASQILDAPATKREKALDTPHHTPPRCNTPPPAYASVMASTPTMPAIIRVKAEPGLAAASSTQTPPASPTSSTNISIFTKTEASVDDHFAKALGDTWKKLQAHKE</sequence>
<feature type="compositionally biased region" description="Low complexity" evidence="1">
    <location>
        <begin position="521"/>
        <end position="537"/>
    </location>
</feature>
<feature type="compositionally biased region" description="Basic and acidic residues" evidence="1">
    <location>
        <begin position="216"/>
        <end position="233"/>
    </location>
</feature>
<evidence type="ECO:0000313" key="3">
    <source>
        <dbReference type="RefSeq" id="XP_017862804.1"/>
    </source>
</evidence>
<feature type="region of interest" description="Disordered" evidence="1">
    <location>
        <begin position="189"/>
        <end position="268"/>
    </location>
</feature>
<dbReference type="GeneID" id="108613689"/>
<reference evidence="2" key="2">
    <citation type="journal article" date="2016" name="G3 (Bethesda)">
        <title>Genome Evolution in Three Species of Cactophilic Drosophila.</title>
        <authorList>
            <person name="Sanchez-Flores A."/>
            <person name="Penazola F."/>
            <person name="Carpinteyro-Ponce J."/>
            <person name="Nazario-Yepiz N."/>
            <person name="Abreu-Goodger C."/>
            <person name="Machado C.A."/>
            <person name="Markow T.A."/>
        </authorList>
    </citation>
    <scope>NUCLEOTIDE SEQUENCE [LARGE SCALE GENOMIC DNA]</scope>
</reference>
<feature type="compositionally biased region" description="Basic and acidic residues" evidence="1">
    <location>
        <begin position="304"/>
        <end position="314"/>
    </location>
</feature>
<feature type="region of interest" description="Disordered" evidence="1">
    <location>
        <begin position="520"/>
        <end position="539"/>
    </location>
</feature>
<feature type="region of interest" description="Disordered" evidence="1">
    <location>
        <begin position="285"/>
        <end position="317"/>
    </location>
</feature>